<organism evidence="1 2">
    <name type="scientific">Granulicella rosea</name>
    <dbReference type="NCBI Taxonomy" id="474952"/>
    <lineage>
        <taxon>Bacteria</taxon>
        <taxon>Pseudomonadati</taxon>
        <taxon>Acidobacteriota</taxon>
        <taxon>Terriglobia</taxon>
        <taxon>Terriglobales</taxon>
        <taxon>Acidobacteriaceae</taxon>
        <taxon>Granulicella</taxon>
    </lineage>
</organism>
<keyword evidence="2" id="KW-1185">Reference proteome</keyword>
<dbReference type="RefSeq" id="WP_089407019.1">
    <property type="nucleotide sequence ID" value="NZ_FZOU01000001.1"/>
</dbReference>
<protein>
    <submittedName>
        <fullName evidence="1">Uncharacterized protein</fullName>
    </submittedName>
</protein>
<proteinExistence type="predicted"/>
<evidence type="ECO:0000313" key="2">
    <source>
        <dbReference type="Proteomes" id="UP000198356"/>
    </source>
</evidence>
<gene>
    <name evidence="1" type="ORF">SAMN05421770_101750</name>
</gene>
<dbReference type="EMBL" id="FZOU01000001">
    <property type="protein sequence ID" value="SNS38334.1"/>
    <property type="molecule type" value="Genomic_DNA"/>
</dbReference>
<dbReference type="OrthoDB" id="122957at2"/>
<name>A0A239E387_9BACT</name>
<sequence>MSDLNNIDFENMTAADFETVLPDLFASGDGRVSEDPRLQKFLAANPDAAALVRDLETIATHARSLFDEQPEVEPSDDVWLNIQKKLNSEDEGGPVAANA</sequence>
<dbReference type="Proteomes" id="UP000198356">
    <property type="component" value="Unassembled WGS sequence"/>
</dbReference>
<accession>A0A239E387</accession>
<dbReference type="AlphaFoldDB" id="A0A239E387"/>
<reference evidence="1 2" key="1">
    <citation type="submission" date="2017-06" db="EMBL/GenBank/DDBJ databases">
        <authorList>
            <person name="Kim H.J."/>
            <person name="Triplett B.A."/>
        </authorList>
    </citation>
    <scope>NUCLEOTIDE SEQUENCE [LARGE SCALE GENOMIC DNA]</scope>
    <source>
        <strain evidence="1 2">DSM 18704</strain>
    </source>
</reference>
<evidence type="ECO:0000313" key="1">
    <source>
        <dbReference type="EMBL" id="SNS38334.1"/>
    </source>
</evidence>